<dbReference type="OrthoDB" id="407298at2759"/>
<evidence type="ECO:0000256" key="6">
    <source>
        <dbReference type="ARBA" id="ARBA00023004"/>
    </source>
</evidence>
<gene>
    <name evidence="9" type="ORF">AG1IA_08724</name>
</gene>
<comment type="caution">
    <text evidence="9">The sequence shown here is derived from an EMBL/GenBank/DDBJ whole genome shotgun (WGS) entry which is preliminary data.</text>
</comment>
<accession>L8WGD2</accession>
<sequence length="551" mass="62138">MPFMILRKGHQNSFNKVVGSEWIHLSVPCLPFRGQLASEWATATRIAVKSEWTSDTFMHILTYEYRLSFNATQRQRVHPNLAREQKALLSLYSPPYTTTCWHNMGIVSFFSGLADPLLSLGYLLYLLGWDAGLHLSNYILPKKQPGAVIAKGVGGHGGKWGEFRPPGPDDARSPCPAINALANHGELNSDDKLGEAVGATYNLSPTLCIQVPWLTAKFLFAGRDWEGKMTLDDLNAHGAIEHDASADIKWQPNQGVPDVDIIRGLYETAGFDMDKPTDTFKLEHFSKYLAYRRAHSKVFNNQYIMNRNGKTFGCANSAIAFDGAYARWLGTQKPDQEWVYHCKAKHVVRISLYLSTAPRCPCPVHGRHFRPPLFIAKSKLCADAYLDRVFQIERGISREGNLEAKTMTIYCDLGWFPWSCDTERYPKIQLMYQCSLLIQTPNPPYHSFDVCRIIYWNWKIQTCEPGRDKMLIKTSVSYTEHDLYPMVVLYDGLNLLNIKGYPVGGITVLTIDRVDPFASAFQSLGSYIPLALASETLGNLSKFTGHDTRSD</sequence>
<dbReference type="PANTHER" id="PTHR33577">
    <property type="entry name" value="STERIGMATOCYSTIN BIOSYNTHESIS PEROXIDASE STCC-RELATED"/>
    <property type="match status" value="1"/>
</dbReference>
<dbReference type="STRING" id="983506.L8WGD2"/>
<dbReference type="InterPro" id="IPR036851">
    <property type="entry name" value="Chloroperoxidase-like_sf"/>
</dbReference>
<comment type="cofactor">
    <cofactor evidence="1">
        <name>heme b</name>
        <dbReference type="ChEBI" id="CHEBI:60344"/>
    </cofactor>
</comment>
<keyword evidence="3" id="KW-0349">Heme</keyword>
<dbReference type="GO" id="GO:0004601">
    <property type="term" value="F:peroxidase activity"/>
    <property type="evidence" value="ECO:0007669"/>
    <property type="project" value="UniProtKB-KW"/>
</dbReference>
<keyword evidence="5" id="KW-0560">Oxidoreductase</keyword>
<dbReference type="SUPFAM" id="SSF47571">
    <property type="entry name" value="Cloroperoxidase"/>
    <property type="match status" value="1"/>
</dbReference>
<dbReference type="Pfam" id="PF01328">
    <property type="entry name" value="Peroxidase_2"/>
    <property type="match status" value="1"/>
</dbReference>
<dbReference type="PROSITE" id="PS51405">
    <property type="entry name" value="HEME_HALOPEROXIDASE"/>
    <property type="match status" value="1"/>
</dbReference>
<evidence type="ECO:0000256" key="7">
    <source>
        <dbReference type="ARBA" id="ARBA00025795"/>
    </source>
</evidence>
<evidence type="ECO:0000313" key="9">
    <source>
        <dbReference type="EMBL" id="ELU37246.1"/>
    </source>
</evidence>
<dbReference type="GO" id="GO:0046872">
    <property type="term" value="F:metal ion binding"/>
    <property type="evidence" value="ECO:0007669"/>
    <property type="project" value="UniProtKB-KW"/>
</dbReference>
<keyword evidence="6" id="KW-0408">Iron</keyword>
<dbReference type="PANTHER" id="PTHR33577:SF18">
    <property type="entry name" value="HEME HALOPEROXIDASE FAMILY PROFILE DOMAIN-CONTAINING PROTEIN"/>
    <property type="match status" value="1"/>
</dbReference>
<evidence type="ECO:0000313" key="10">
    <source>
        <dbReference type="Proteomes" id="UP000011668"/>
    </source>
</evidence>
<evidence type="ECO:0000256" key="1">
    <source>
        <dbReference type="ARBA" id="ARBA00001970"/>
    </source>
</evidence>
<dbReference type="InterPro" id="IPR000028">
    <property type="entry name" value="Chloroperoxidase"/>
</dbReference>
<dbReference type="EMBL" id="AFRT01002772">
    <property type="protein sequence ID" value="ELU37246.1"/>
    <property type="molecule type" value="Genomic_DNA"/>
</dbReference>
<organism evidence="9 10">
    <name type="scientific">Thanatephorus cucumeris (strain AG1-IA)</name>
    <name type="common">Rice sheath blight fungus</name>
    <name type="synonym">Rhizoctonia solani</name>
    <dbReference type="NCBI Taxonomy" id="983506"/>
    <lineage>
        <taxon>Eukaryota</taxon>
        <taxon>Fungi</taxon>
        <taxon>Dikarya</taxon>
        <taxon>Basidiomycota</taxon>
        <taxon>Agaricomycotina</taxon>
        <taxon>Agaricomycetes</taxon>
        <taxon>Cantharellales</taxon>
        <taxon>Ceratobasidiaceae</taxon>
        <taxon>Rhizoctonia</taxon>
        <taxon>Rhizoctonia solani AG-1</taxon>
    </lineage>
</organism>
<evidence type="ECO:0000256" key="3">
    <source>
        <dbReference type="ARBA" id="ARBA00022617"/>
    </source>
</evidence>
<evidence type="ECO:0000256" key="2">
    <source>
        <dbReference type="ARBA" id="ARBA00022559"/>
    </source>
</evidence>
<keyword evidence="2 9" id="KW-0575">Peroxidase</keyword>
<evidence type="ECO:0000259" key="8">
    <source>
        <dbReference type="PROSITE" id="PS51405"/>
    </source>
</evidence>
<dbReference type="Gene3D" id="1.10.489.10">
    <property type="entry name" value="Chloroperoxidase-like"/>
    <property type="match status" value="1"/>
</dbReference>
<comment type="similarity">
    <text evidence="7">Belongs to the chloroperoxidase family.</text>
</comment>
<dbReference type="HOGENOM" id="CLU_494471_0_0_1"/>
<proteinExistence type="inferred from homology"/>
<evidence type="ECO:0000256" key="4">
    <source>
        <dbReference type="ARBA" id="ARBA00022723"/>
    </source>
</evidence>
<feature type="domain" description="Heme haloperoxidase family profile" evidence="8">
    <location>
        <begin position="159"/>
        <end position="358"/>
    </location>
</feature>
<reference evidence="9 10" key="1">
    <citation type="journal article" date="2013" name="Nat. Commun.">
        <title>The evolution and pathogenic mechanisms of the rice sheath blight pathogen.</title>
        <authorList>
            <person name="Zheng A."/>
            <person name="Lin R."/>
            <person name="Xu L."/>
            <person name="Qin P."/>
            <person name="Tang C."/>
            <person name="Ai P."/>
            <person name="Zhang D."/>
            <person name="Liu Y."/>
            <person name="Sun Z."/>
            <person name="Feng H."/>
            <person name="Wang Y."/>
            <person name="Chen Y."/>
            <person name="Liang X."/>
            <person name="Fu R."/>
            <person name="Li Q."/>
            <person name="Zhang J."/>
            <person name="Yu X."/>
            <person name="Xie Z."/>
            <person name="Ding L."/>
            <person name="Guan P."/>
            <person name="Tang J."/>
            <person name="Liang Y."/>
            <person name="Wang S."/>
            <person name="Deng Q."/>
            <person name="Li S."/>
            <person name="Zhu J."/>
            <person name="Wang L."/>
            <person name="Liu H."/>
            <person name="Li P."/>
        </authorList>
    </citation>
    <scope>NUCLEOTIDE SEQUENCE [LARGE SCALE GENOMIC DNA]</scope>
    <source>
        <strain evidence="10">AG-1 IA</strain>
    </source>
</reference>
<name>L8WGD2_THACA</name>
<evidence type="ECO:0000256" key="5">
    <source>
        <dbReference type="ARBA" id="ARBA00023002"/>
    </source>
</evidence>
<dbReference type="AlphaFoldDB" id="L8WGD2"/>
<dbReference type="Proteomes" id="UP000011668">
    <property type="component" value="Unassembled WGS sequence"/>
</dbReference>
<keyword evidence="4" id="KW-0479">Metal-binding</keyword>
<protein>
    <submittedName>
        <fullName evidence="9">Peroxidase, family 2 domain-containing protein</fullName>
    </submittedName>
</protein>
<keyword evidence="10" id="KW-1185">Reference proteome</keyword>